<evidence type="ECO:0000256" key="1">
    <source>
        <dbReference type="ARBA" id="ARBA00023239"/>
    </source>
</evidence>
<feature type="binding site" evidence="3">
    <location>
        <position position="50"/>
    </location>
    <ligand>
        <name>pyruvate</name>
        <dbReference type="ChEBI" id="CHEBI:15361"/>
    </ligand>
</feature>
<dbReference type="InterPro" id="IPR013785">
    <property type="entry name" value="Aldolase_TIM"/>
</dbReference>
<dbReference type="Proteomes" id="UP000255367">
    <property type="component" value="Unassembled WGS sequence"/>
</dbReference>
<evidence type="ECO:0000313" key="5">
    <source>
        <dbReference type="Proteomes" id="UP000255367"/>
    </source>
</evidence>
<dbReference type="CDD" id="cd00408">
    <property type="entry name" value="DHDPS-like"/>
    <property type="match status" value="1"/>
</dbReference>
<sequence>MLNDNWKGLNPAIMIPLNDDYSINEKELRNYVEWLISHEHITGLVTNGHTGEIGGFTREERARITKIVADQAKGRVRVISGVSAEGTIDAIEDAKAAQEAGADGILLMPPHVWLRFSMKQESAIQFIKDVADAIDIGIVIHLYPANSKGFYPVQTLLEMCKIPNVKAIKMGTRDEALYERDIRILREKAPHVMLWTCHDEYICTSLLNPGMDGALIGFCGCVPEAINNMYQKVLEGNLAEIRKANEPVQRMSAAIYGTGEPTGEAHARMKEALYQRKVFSSPLMRKPLVPLSQEEKDSVAEAIRLGNVKTVDLV</sequence>
<dbReference type="Gene3D" id="3.20.20.70">
    <property type="entry name" value="Aldolase class I"/>
    <property type="match status" value="1"/>
</dbReference>
<dbReference type="RefSeq" id="WP_115310317.1">
    <property type="nucleotide sequence ID" value="NZ_UHIO01000001.1"/>
</dbReference>
<dbReference type="SMART" id="SM01130">
    <property type="entry name" value="DHDPS"/>
    <property type="match status" value="1"/>
</dbReference>
<organism evidence="4 5">
    <name type="scientific">Veillonella criceti</name>
    <dbReference type="NCBI Taxonomy" id="103891"/>
    <lineage>
        <taxon>Bacteria</taxon>
        <taxon>Bacillati</taxon>
        <taxon>Bacillota</taxon>
        <taxon>Negativicutes</taxon>
        <taxon>Veillonellales</taxon>
        <taxon>Veillonellaceae</taxon>
        <taxon>Veillonella</taxon>
    </lineage>
</organism>
<keyword evidence="1 2" id="KW-0456">Lyase</keyword>
<evidence type="ECO:0000256" key="2">
    <source>
        <dbReference type="PIRNR" id="PIRNR001365"/>
    </source>
</evidence>
<dbReference type="SUPFAM" id="SSF51569">
    <property type="entry name" value="Aldolase"/>
    <property type="match status" value="1"/>
</dbReference>
<protein>
    <submittedName>
        <fullName evidence="4">Dihydrodipicolinate synthase</fullName>
        <ecNumber evidence="4">4.3.3.7</ecNumber>
    </submittedName>
</protein>
<reference evidence="4 5" key="1">
    <citation type="submission" date="2018-06" db="EMBL/GenBank/DDBJ databases">
        <authorList>
            <consortium name="Pathogen Informatics"/>
            <person name="Doyle S."/>
        </authorList>
    </citation>
    <scope>NUCLEOTIDE SEQUENCE [LARGE SCALE GENOMIC DNA]</scope>
    <source>
        <strain evidence="4 5">NCTC12020</strain>
    </source>
</reference>
<dbReference type="EMBL" id="UHIO01000001">
    <property type="protein sequence ID" value="SUP43327.1"/>
    <property type="molecule type" value="Genomic_DNA"/>
</dbReference>
<gene>
    <name evidence="4" type="primary">dapA_2</name>
    <name evidence="4" type="ORF">NCTC12020_01145</name>
</gene>
<dbReference type="PANTHER" id="PTHR12128:SF38">
    <property type="entry name" value="DIHYDRODIPICOLINATE SYNTHETASE FAMILY PROTEIN (AFU_ORTHOLOGUE AFUA_6G00110)"/>
    <property type="match status" value="1"/>
</dbReference>
<dbReference type="PIRSF" id="PIRSF001365">
    <property type="entry name" value="DHDPS"/>
    <property type="match status" value="1"/>
</dbReference>
<proteinExistence type="inferred from homology"/>
<dbReference type="AlphaFoldDB" id="A0A380NKM9"/>
<dbReference type="OrthoDB" id="9782828at2"/>
<keyword evidence="5" id="KW-1185">Reference proteome</keyword>
<evidence type="ECO:0000313" key="4">
    <source>
        <dbReference type="EMBL" id="SUP43327.1"/>
    </source>
</evidence>
<accession>A0A380NKM9</accession>
<dbReference type="Pfam" id="PF00701">
    <property type="entry name" value="DHDPS"/>
    <property type="match status" value="1"/>
</dbReference>
<evidence type="ECO:0000256" key="3">
    <source>
        <dbReference type="PIRSR" id="PIRSR001365-2"/>
    </source>
</evidence>
<dbReference type="InterPro" id="IPR002220">
    <property type="entry name" value="DapA-like"/>
</dbReference>
<dbReference type="GO" id="GO:0008840">
    <property type="term" value="F:4-hydroxy-tetrahydrodipicolinate synthase activity"/>
    <property type="evidence" value="ECO:0007669"/>
    <property type="project" value="UniProtKB-EC"/>
</dbReference>
<comment type="similarity">
    <text evidence="2">Belongs to the DapA family.</text>
</comment>
<name>A0A380NKM9_9FIRM</name>
<dbReference type="EC" id="4.3.3.7" evidence="4"/>
<dbReference type="PANTHER" id="PTHR12128">
    <property type="entry name" value="DIHYDRODIPICOLINATE SYNTHASE"/>
    <property type="match status" value="1"/>
</dbReference>